<dbReference type="RefSeq" id="WP_274166447.1">
    <property type="nucleotide sequence ID" value="NZ_JAJUBC010000032.1"/>
</dbReference>
<dbReference type="EMBL" id="JAJUBC010000032">
    <property type="protein sequence ID" value="MDD1795665.1"/>
    <property type="molecule type" value="Genomic_DNA"/>
</dbReference>
<sequence>MDNPDFVLTLFDAHEGRLVIAANALDFDNAASYLNTFCELIGATPEDKQTDADLHTWLVDFEGVTFLLKAEHYSASIWLERLGQDGDDELAFLQRWLSQQLPVS</sequence>
<keyword evidence="2" id="KW-1185">Reference proteome</keyword>
<comment type="caution">
    <text evidence="1">The sequence shown here is derived from an EMBL/GenBank/DDBJ whole genome shotgun (WGS) entry which is preliminary data.</text>
</comment>
<proteinExistence type="predicted"/>
<gene>
    <name evidence="1" type="ORF">LRP50_21315</name>
</gene>
<evidence type="ECO:0000313" key="1">
    <source>
        <dbReference type="EMBL" id="MDD1795665.1"/>
    </source>
</evidence>
<dbReference type="InterPro" id="IPR022080">
    <property type="entry name" value="DUF3630"/>
</dbReference>
<protein>
    <submittedName>
        <fullName evidence="1">DUF3630 family protein</fullName>
    </submittedName>
</protein>
<dbReference type="Proteomes" id="UP001149400">
    <property type="component" value="Unassembled WGS sequence"/>
</dbReference>
<dbReference type="Pfam" id="PF12305">
    <property type="entry name" value="DUF3630"/>
    <property type="match status" value="1"/>
</dbReference>
<accession>A0ABT5R5V9</accession>
<reference evidence="1" key="1">
    <citation type="submission" date="2021-12" db="EMBL/GenBank/DDBJ databases">
        <title>Enterovibrio ZSDZ35 sp. nov. and Enterovibrio ZSDZ42 sp. nov., isolated from coastal seawater in Qingdao.</title>
        <authorList>
            <person name="Zhang P."/>
        </authorList>
    </citation>
    <scope>NUCLEOTIDE SEQUENCE</scope>
    <source>
        <strain evidence="1">ZSDZ42</strain>
    </source>
</reference>
<organism evidence="1 2">
    <name type="scientific">Enterovibrio gelatinilyticus</name>
    <dbReference type="NCBI Taxonomy" id="2899819"/>
    <lineage>
        <taxon>Bacteria</taxon>
        <taxon>Pseudomonadati</taxon>
        <taxon>Pseudomonadota</taxon>
        <taxon>Gammaproteobacteria</taxon>
        <taxon>Vibrionales</taxon>
        <taxon>Vibrionaceae</taxon>
        <taxon>Enterovibrio</taxon>
    </lineage>
</organism>
<name>A0ABT5R5V9_9GAMM</name>
<evidence type="ECO:0000313" key="2">
    <source>
        <dbReference type="Proteomes" id="UP001149400"/>
    </source>
</evidence>